<dbReference type="AlphaFoldDB" id="A0A382XW20"/>
<proteinExistence type="predicted"/>
<sequence>MMKIDSKYVLITLLTILFIGCDNWIEGYDDDPNSSPEASIDNLLTASQVNIFNFSENHLARTVAIWMQQMAGTDRQYKSLGLYAFEENDYSSSWRSVYINGGLKDLRKIQSMAEDKGLTGSRYRGIAQTMEAYLIGMAASVWGKVPYSQVLNKSIENPELDSQDSVYALVQVLLDSAIHNFSSDTTLNPPN</sequence>
<accession>A0A382XW20</accession>
<evidence type="ECO:0000313" key="1">
    <source>
        <dbReference type="EMBL" id="SVD75019.1"/>
    </source>
</evidence>
<organism evidence="1">
    <name type="scientific">marine metagenome</name>
    <dbReference type="NCBI Taxonomy" id="408172"/>
    <lineage>
        <taxon>unclassified sequences</taxon>
        <taxon>metagenomes</taxon>
        <taxon>ecological metagenomes</taxon>
    </lineage>
</organism>
<dbReference type="EMBL" id="UINC01170796">
    <property type="protein sequence ID" value="SVD75019.1"/>
    <property type="molecule type" value="Genomic_DNA"/>
</dbReference>
<dbReference type="PROSITE" id="PS51257">
    <property type="entry name" value="PROKAR_LIPOPROTEIN"/>
    <property type="match status" value="1"/>
</dbReference>
<feature type="non-terminal residue" evidence="1">
    <location>
        <position position="191"/>
    </location>
</feature>
<gene>
    <name evidence="1" type="ORF">METZ01_LOCUS427873</name>
</gene>
<protein>
    <recommendedName>
        <fullName evidence="2">SusD-like N-terminal domain-containing protein</fullName>
    </recommendedName>
</protein>
<dbReference type="InterPro" id="IPR041662">
    <property type="entry name" value="SusD-like_2"/>
</dbReference>
<dbReference type="Gene3D" id="1.25.40.390">
    <property type="match status" value="1"/>
</dbReference>
<reference evidence="1" key="1">
    <citation type="submission" date="2018-05" db="EMBL/GenBank/DDBJ databases">
        <authorList>
            <person name="Lanie J.A."/>
            <person name="Ng W.-L."/>
            <person name="Kazmierczak K.M."/>
            <person name="Andrzejewski T.M."/>
            <person name="Davidsen T.M."/>
            <person name="Wayne K.J."/>
            <person name="Tettelin H."/>
            <person name="Glass J.I."/>
            <person name="Rusch D."/>
            <person name="Podicherti R."/>
            <person name="Tsui H.-C.T."/>
            <person name="Winkler M.E."/>
        </authorList>
    </citation>
    <scope>NUCLEOTIDE SEQUENCE</scope>
</reference>
<dbReference type="SUPFAM" id="SSF48452">
    <property type="entry name" value="TPR-like"/>
    <property type="match status" value="1"/>
</dbReference>
<evidence type="ECO:0008006" key="2">
    <source>
        <dbReference type="Google" id="ProtNLM"/>
    </source>
</evidence>
<dbReference type="InterPro" id="IPR011990">
    <property type="entry name" value="TPR-like_helical_dom_sf"/>
</dbReference>
<name>A0A382XW20_9ZZZZ</name>
<dbReference type="Pfam" id="PF12771">
    <property type="entry name" value="SusD-like_2"/>
    <property type="match status" value="1"/>
</dbReference>